<comment type="subunit">
    <text evidence="7">The complex comprises the extracytoplasmic solute receptor protein and the two transmembrane proteins.</text>
</comment>
<keyword evidence="10" id="KW-1185">Reference proteome</keyword>
<feature type="transmembrane region" description="Helical" evidence="7">
    <location>
        <begin position="63"/>
        <end position="85"/>
    </location>
</feature>
<keyword evidence="5 7" id="KW-1133">Transmembrane helix</keyword>
<dbReference type="STRING" id="1656094.BFC18_08555"/>
<keyword evidence="7" id="KW-0997">Cell inner membrane</keyword>
<dbReference type="Proteomes" id="UP000175691">
    <property type="component" value="Unassembled WGS sequence"/>
</dbReference>
<protein>
    <recommendedName>
        <fullName evidence="7">TRAP transporter small permease protein</fullName>
    </recommendedName>
</protein>
<comment type="caution">
    <text evidence="7">Lacks conserved residue(s) required for the propagation of feature annotation.</text>
</comment>
<keyword evidence="3" id="KW-1003">Cell membrane</keyword>
<evidence type="ECO:0000256" key="4">
    <source>
        <dbReference type="ARBA" id="ARBA00022692"/>
    </source>
</evidence>
<comment type="similarity">
    <text evidence="7">Belongs to the TRAP transporter small permease family.</text>
</comment>
<evidence type="ECO:0000256" key="2">
    <source>
        <dbReference type="ARBA" id="ARBA00022448"/>
    </source>
</evidence>
<gene>
    <name evidence="9" type="ORF">BFC18_08555</name>
</gene>
<evidence type="ECO:0000256" key="5">
    <source>
        <dbReference type="ARBA" id="ARBA00022989"/>
    </source>
</evidence>
<feature type="transmembrane region" description="Helical" evidence="7">
    <location>
        <begin position="105"/>
        <end position="123"/>
    </location>
</feature>
<keyword evidence="4 7" id="KW-0812">Transmembrane</keyword>
<feature type="domain" description="Tripartite ATP-independent periplasmic transporters DctQ component" evidence="8">
    <location>
        <begin position="1"/>
        <end position="126"/>
    </location>
</feature>
<evidence type="ECO:0000256" key="6">
    <source>
        <dbReference type="ARBA" id="ARBA00023136"/>
    </source>
</evidence>
<evidence type="ECO:0000313" key="10">
    <source>
        <dbReference type="Proteomes" id="UP000175691"/>
    </source>
</evidence>
<dbReference type="AlphaFoldDB" id="A0A1E7ZCL6"/>
<comment type="function">
    <text evidence="7">Part of the tripartite ATP-independent periplasmic (TRAP) transport system.</text>
</comment>
<evidence type="ECO:0000256" key="3">
    <source>
        <dbReference type="ARBA" id="ARBA00022475"/>
    </source>
</evidence>
<dbReference type="GO" id="GO:0022857">
    <property type="term" value="F:transmembrane transporter activity"/>
    <property type="evidence" value="ECO:0007669"/>
    <property type="project" value="UniProtKB-UniRule"/>
</dbReference>
<evidence type="ECO:0000259" key="8">
    <source>
        <dbReference type="Pfam" id="PF04290"/>
    </source>
</evidence>
<keyword evidence="2 7" id="KW-0813">Transport</keyword>
<dbReference type="Pfam" id="PF04290">
    <property type="entry name" value="DctQ"/>
    <property type="match status" value="1"/>
</dbReference>
<comment type="caution">
    <text evidence="9">The sequence shown here is derived from an EMBL/GenBank/DDBJ whole genome shotgun (WGS) entry which is preliminary data.</text>
</comment>
<evidence type="ECO:0000256" key="7">
    <source>
        <dbReference type="RuleBase" id="RU369079"/>
    </source>
</evidence>
<accession>A0A1E7ZCL6</accession>
<feature type="transmembrane region" description="Helical" evidence="7">
    <location>
        <begin position="20"/>
        <end position="42"/>
    </location>
</feature>
<dbReference type="GO" id="GO:0005886">
    <property type="term" value="C:plasma membrane"/>
    <property type="evidence" value="ECO:0007669"/>
    <property type="project" value="UniProtKB-SubCell"/>
</dbReference>
<keyword evidence="6 7" id="KW-0472">Membrane</keyword>
<proteinExistence type="inferred from homology"/>
<dbReference type="InterPro" id="IPR055348">
    <property type="entry name" value="DctQ"/>
</dbReference>
<evidence type="ECO:0000313" key="9">
    <source>
        <dbReference type="EMBL" id="OFC71202.1"/>
    </source>
</evidence>
<reference evidence="9 10" key="1">
    <citation type="submission" date="2016-08" db="EMBL/GenBank/DDBJ databases">
        <authorList>
            <person name="Seilhamer J.J."/>
        </authorList>
    </citation>
    <scope>NUCLEOTIDE SEQUENCE [LARGE SCALE GENOMIC DNA]</scope>
    <source>
        <strain evidence="9 10">KCTC 42603</strain>
    </source>
</reference>
<comment type="subcellular location">
    <subcellularLocation>
        <location evidence="7">Cell inner membrane</location>
        <topology evidence="7">Multi-pass membrane protein</topology>
    </subcellularLocation>
    <subcellularLocation>
        <location evidence="1">Cell membrane</location>
        <topology evidence="1">Multi-pass membrane protein</topology>
    </subcellularLocation>
</comment>
<name>A0A1E7ZCL6_9ALTE</name>
<organism evidence="9 10">
    <name type="scientific">Alteromonas confluentis</name>
    <dbReference type="NCBI Taxonomy" id="1656094"/>
    <lineage>
        <taxon>Bacteria</taxon>
        <taxon>Pseudomonadati</taxon>
        <taxon>Pseudomonadota</taxon>
        <taxon>Gammaproteobacteria</taxon>
        <taxon>Alteromonadales</taxon>
        <taxon>Alteromonadaceae</taxon>
        <taxon>Alteromonas/Salinimonas group</taxon>
        <taxon>Alteromonas</taxon>
    </lineage>
</organism>
<evidence type="ECO:0000256" key="1">
    <source>
        <dbReference type="ARBA" id="ARBA00004651"/>
    </source>
</evidence>
<sequence>MMLADTIAVAGRHIGLPFLGAIEIVQAAIVLMATGALVMATMNNEHATIKILTSRLSSPGQQIAARFSALVCFLFLALLAVAGFWIAIETIGESERSELLHIPYFWLRLIGFSGICVASACFLKQVFKGRHHES</sequence>
<dbReference type="EMBL" id="MDHN01000015">
    <property type="protein sequence ID" value="OFC71202.1"/>
    <property type="molecule type" value="Genomic_DNA"/>
</dbReference>